<dbReference type="FunFam" id="3.40.190.290:FF:000001">
    <property type="entry name" value="Transcriptional regulator, LysR family"/>
    <property type="match status" value="1"/>
</dbReference>
<dbReference type="PANTHER" id="PTHR30537">
    <property type="entry name" value="HTH-TYPE TRANSCRIPTIONAL REGULATOR"/>
    <property type="match status" value="1"/>
</dbReference>
<dbReference type="AlphaFoldDB" id="A0A6C1B3Y4"/>
<dbReference type="PROSITE" id="PS50931">
    <property type="entry name" value="HTH_LYSR"/>
    <property type="match status" value="1"/>
</dbReference>
<dbReference type="InterPro" id="IPR036388">
    <property type="entry name" value="WH-like_DNA-bd_sf"/>
</dbReference>
<dbReference type="Pfam" id="PF03466">
    <property type="entry name" value="LysR_substrate"/>
    <property type="match status" value="1"/>
</dbReference>
<sequence length="294" mass="31742">MNALEDMRIFVTTLEAGSFTAASDRLGLSKQFVSRRVMALEARLGVRLLNRTTRRLHVTDAGQAYYTRAVRILDDVSDAELAVSSRGGRVQGTLRVSAPVSFGTLALGAVVPAFMLRYPAIRVELDLNDRSVDLVREGYDMAIRIGRLPDSTLVARALASTRMVACCSPAYLEGRGAPATPDDLAEHDCLLYGHGRGVEWGFQVDGRPHPVQVGGRLLANNGELVRDAAIAGLGIAWQPGFIVGDALRDGRLVSVLDAFATPPMTVQVVYPQHRQASLAIRAFTDFLVEALAEG</sequence>
<dbReference type="Gene3D" id="3.40.190.290">
    <property type="match status" value="1"/>
</dbReference>
<name>A0A6C1B3Y4_9RHOO</name>
<dbReference type="InterPro" id="IPR000847">
    <property type="entry name" value="LysR_HTH_N"/>
</dbReference>
<gene>
    <name evidence="6" type="ORF">G3580_12390</name>
</gene>
<protein>
    <submittedName>
        <fullName evidence="6">LysR family transcriptional regulator</fullName>
    </submittedName>
</protein>
<proteinExistence type="inferred from homology"/>
<evidence type="ECO:0000259" key="5">
    <source>
        <dbReference type="PROSITE" id="PS50931"/>
    </source>
</evidence>
<reference evidence="6 7" key="1">
    <citation type="submission" date="2020-02" db="EMBL/GenBank/DDBJ databases">
        <title>Nitrogenibacter mangrovi gen. nov., sp. nov. isolated from mangrove sediment, a denitrifying betaproteobacterium.</title>
        <authorList>
            <person name="Liao H."/>
            <person name="Tian Y."/>
        </authorList>
    </citation>
    <scope>NUCLEOTIDE SEQUENCE [LARGE SCALE GENOMIC DNA]</scope>
    <source>
        <strain evidence="6 7">M9-3-2</strain>
    </source>
</reference>
<evidence type="ECO:0000313" key="7">
    <source>
        <dbReference type="Proteomes" id="UP000501991"/>
    </source>
</evidence>
<dbReference type="RefSeq" id="WP_173765951.1">
    <property type="nucleotide sequence ID" value="NZ_CP048836.1"/>
</dbReference>
<dbReference type="InterPro" id="IPR036390">
    <property type="entry name" value="WH_DNA-bd_sf"/>
</dbReference>
<dbReference type="SUPFAM" id="SSF53850">
    <property type="entry name" value="Periplasmic binding protein-like II"/>
    <property type="match status" value="1"/>
</dbReference>
<dbReference type="PANTHER" id="PTHR30537:SF5">
    <property type="entry name" value="HTH-TYPE TRANSCRIPTIONAL ACTIVATOR TTDR-RELATED"/>
    <property type="match status" value="1"/>
</dbReference>
<keyword evidence="4" id="KW-0804">Transcription</keyword>
<accession>A0A6C1B3Y4</accession>
<dbReference type="EMBL" id="CP048836">
    <property type="protein sequence ID" value="QID18366.1"/>
    <property type="molecule type" value="Genomic_DNA"/>
</dbReference>
<keyword evidence="3" id="KW-0238">DNA-binding</keyword>
<keyword evidence="2" id="KW-0805">Transcription regulation</keyword>
<evidence type="ECO:0000256" key="2">
    <source>
        <dbReference type="ARBA" id="ARBA00023015"/>
    </source>
</evidence>
<dbReference type="KEGG" id="azq:G3580_12390"/>
<evidence type="ECO:0000313" key="6">
    <source>
        <dbReference type="EMBL" id="QID18366.1"/>
    </source>
</evidence>
<dbReference type="Proteomes" id="UP000501991">
    <property type="component" value="Chromosome"/>
</dbReference>
<dbReference type="GO" id="GO:0003700">
    <property type="term" value="F:DNA-binding transcription factor activity"/>
    <property type="evidence" value="ECO:0007669"/>
    <property type="project" value="InterPro"/>
</dbReference>
<feature type="domain" description="HTH lysR-type" evidence="5">
    <location>
        <begin position="1"/>
        <end position="59"/>
    </location>
</feature>
<evidence type="ECO:0000256" key="1">
    <source>
        <dbReference type="ARBA" id="ARBA00009437"/>
    </source>
</evidence>
<dbReference type="CDD" id="cd08422">
    <property type="entry name" value="PBP2_CrgA_like"/>
    <property type="match status" value="1"/>
</dbReference>
<dbReference type="InterPro" id="IPR058163">
    <property type="entry name" value="LysR-type_TF_proteobact-type"/>
</dbReference>
<dbReference type="FunFam" id="1.10.10.10:FF:000001">
    <property type="entry name" value="LysR family transcriptional regulator"/>
    <property type="match status" value="1"/>
</dbReference>
<dbReference type="Gene3D" id="1.10.10.10">
    <property type="entry name" value="Winged helix-like DNA-binding domain superfamily/Winged helix DNA-binding domain"/>
    <property type="match status" value="1"/>
</dbReference>
<comment type="similarity">
    <text evidence="1">Belongs to the LysR transcriptional regulatory family.</text>
</comment>
<dbReference type="GO" id="GO:0043565">
    <property type="term" value="F:sequence-specific DNA binding"/>
    <property type="evidence" value="ECO:0007669"/>
    <property type="project" value="TreeGrafter"/>
</dbReference>
<evidence type="ECO:0000256" key="3">
    <source>
        <dbReference type="ARBA" id="ARBA00023125"/>
    </source>
</evidence>
<organism evidence="6 7">
    <name type="scientific">Nitrogeniibacter mangrovi</name>
    <dbReference type="NCBI Taxonomy" id="2016596"/>
    <lineage>
        <taxon>Bacteria</taxon>
        <taxon>Pseudomonadati</taxon>
        <taxon>Pseudomonadota</taxon>
        <taxon>Betaproteobacteria</taxon>
        <taxon>Rhodocyclales</taxon>
        <taxon>Zoogloeaceae</taxon>
        <taxon>Nitrogeniibacter</taxon>
    </lineage>
</organism>
<dbReference type="GO" id="GO:0006351">
    <property type="term" value="P:DNA-templated transcription"/>
    <property type="evidence" value="ECO:0007669"/>
    <property type="project" value="TreeGrafter"/>
</dbReference>
<keyword evidence="7" id="KW-1185">Reference proteome</keyword>
<dbReference type="SUPFAM" id="SSF46785">
    <property type="entry name" value="Winged helix' DNA-binding domain"/>
    <property type="match status" value="1"/>
</dbReference>
<evidence type="ECO:0000256" key="4">
    <source>
        <dbReference type="ARBA" id="ARBA00023163"/>
    </source>
</evidence>
<dbReference type="Pfam" id="PF00126">
    <property type="entry name" value="HTH_1"/>
    <property type="match status" value="1"/>
</dbReference>
<dbReference type="InterPro" id="IPR005119">
    <property type="entry name" value="LysR_subst-bd"/>
</dbReference>